<keyword evidence="1" id="KW-0808">Transferase</keyword>
<accession>A0ABN2YUH7</accession>
<dbReference type="RefSeq" id="WP_344265428.1">
    <property type="nucleotide sequence ID" value="NZ_BAAAMR010000018.1"/>
</dbReference>
<proteinExistence type="predicted"/>
<name>A0ABN2YUH7_9ACTN</name>
<dbReference type="Pfam" id="PF08843">
    <property type="entry name" value="AbiEii"/>
    <property type="match status" value="1"/>
</dbReference>
<comment type="caution">
    <text evidence="1">The sequence shown here is derived from an EMBL/GenBank/DDBJ whole genome shotgun (WGS) entry which is preliminary data.</text>
</comment>
<dbReference type="Proteomes" id="UP001501020">
    <property type="component" value="Unassembled WGS sequence"/>
</dbReference>
<organism evidence="1 2">
    <name type="scientific">Actinomadura napierensis</name>
    <dbReference type="NCBI Taxonomy" id="267854"/>
    <lineage>
        <taxon>Bacteria</taxon>
        <taxon>Bacillati</taxon>
        <taxon>Actinomycetota</taxon>
        <taxon>Actinomycetes</taxon>
        <taxon>Streptosporangiales</taxon>
        <taxon>Thermomonosporaceae</taxon>
        <taxon>Actinomadura</taxon>
    </lineage>
</organism>
<keyword evidence="2" id="KW-1185">Reference proteome</keyword>
<reference evidence="1 2" key="1">
    <citation type="journal article" date="2019" name="Int. J. Syst. Evol. Microbiol.">
        <title>The Global Catalogue of Microorganisms (GCM) 10K type strain sequencing project: providing services to taxonomists for standard genome sequencing and annotation.</title>
        <authorList>
            <consortium name="The Broad Institute Genomics Platform"/>
            <consortium name="The Broad Institute Genome Sequencing Center for Infectious Disease"/>
            <person name="Wu L."/>
            <person name="Ma J."/>
        </authorList>
    </citation>
    <scope>NUCLEOTIDE SEQUENCE [LARGE SCALE GENOMIC DNA]</scope>
    <source>
        <strain evidence="1 2">JCM 13850</strain>
    </source>
</reference>
<evidence type="ECO:0000313" key="2">
    <source>
        <dbReference type="Proteomes" id="UP001501020"/>
    </source>
</evidence>
<protein>
    <submittedName>
        <fullName evidence="1">Nucleotidyl transferase AbiEii/AbiGii toxin family protein</fullName>
    </submittedName>
</protein>
<dbReference type="InterPro" id="IPR014942">
    <property type="entry name" value="AbiEii"/>
</dbReference>
<evidence type="ECO:0000313" key="1">
    <source>
        <dbReference type="EMBL" id="GAA2132663.1"/>
    </source>
</evidence>
<dbReference type="GO" id="GO:0016740">
    <property type="term" value="F:transferase activity"/>
    <property type="evidence" value="ECO:0007669"/>
    <property type="project" value="UniProtKB-KW"/>
</dbReference>
<dbReference type="EMBL" id="BAAAMR010000018">
    <property type="protein sequence ID" value="GAA2132663.1"/>
    <property type="molecule type" value="Genomic_DNA"/>
</dbReference>
<gene>
    <name evidence="1" type="ORF">GCM10009727_25630</name>
</gene>
<sequence>MTARPPLLGMEPHEPTFDELAHEGALDHVLTAIACSRWGGHLVLRGSALMRAWYGDDARRPHDLDFVVDSQEWKDDENQTDDVFEDLFLTVDAVPRTGLMDGLRFVPSRSERIAAYGPWETMVRDRADSHWGYRLTLPWHCDGASGEVQVDFAFDERLHVPPRRTAIPRPSGEAPLFVKAVLPEQALCWKLYWLWIDSHPQGKDLYDAWLLRNAKPSPRLLDKTSDIDDMGALLCASWISADKVEWDEFRAEYPMVRGSAEDYATAVLDEVLRPAFGPPEPPRPAAG</sequence>